<feature type="region of interest" description="Disordered" evidence="7">
    <location>
        <begin position="864"/>
        <end position="928"/>
    </location>
</feature>
<accession>A0A8J5X657</accession>
<dbReference type="GO" id="GO:0005886">
    <property type="term" value="C:plasma membrane"/>
    <property type="evidence" value="ECO:0007669"/>
    <property type="project" value="TreeGrafter"/>
</dbReference>
<dbReference type="GO" id="GO:0042391">
    <property type="term" value="P:regulation of membrane potential"/>
    <property type="evidence" value="ECO:0007669"/>
    <property type="project" value="TreeGrafter"/>
</dbReference>
<keyword evidence="11" id="KW-1185">Reference proteome</keyword>
<keyword evidence="3 8" id="KW-0812">Transmembrane</keyword>
<dbReference type="CDD" id="cd00038">
    <property type="entry name" value="CAP_ED"/>
    <property type="match status" value="1"/>
</dbReference>
<reference evidence="10" key="1">
    <citation type="submission" date="2021-05" db="EMBL/GenBank/DDBJ databases">
        <title>The genome of the haptophyte Pavlova lutheri (Diacronema luteri, Pavlovales) - a model for lipid biosynthesis in eukaryotic algae.</title>
        <authorList>
            <person name="Hulatt C.J."/>
            <person name="Posewitz M.C."/>
        </authorList>
    </citation>
    <scope>NUCLEOTIDE SEQUENCE</scope>
    <source>
        <strain evidence="10">NIVA-4/92</strain>
    </source>
</reference>
<dbReference type="InterPro" id="IPR000595">
    <property type="entry name" value="cNMP-bd_dom"/>
</dbReference>
<evidence type="ECO:0000256" key="5">
    <source>
        <dbReference type="ARBA" id="ARBA00023065"/>
    </source>
</evidence>
<name>A0A8J5X657_DIALT</name>
<evidence type="ECO:0000256" key="1">
    <source>
        <dbReference type="ARBA" id="ARBA00004141"/>
    </source>
</evidence>
<keyword evidence="2" id="KW-0813">Transport</keyword>
<dbReference type="InterPro" id="IPR050818">
    <property type="entry name" value="KCNH_animal-type"/>
</dbReference>
<dbReference type="PROSITE" id="PS50042">
    <property type="entry name" value="CNMP_BINDING_3"/>
    <property type="match status" value="1"/>
</dbReference>
<feature type="compositionally biased region" description="Polar residues" evidence="7">
    <location>
        <begin position="994"/>
        <end position="1003"/>
    </location>
</feature>
<feature type="compositionally biased region" description="Pro residues" evidence="7">
    <location>
        <begin position="21"/>
        <end position="38"/>
    </location>
</feature>
<evidence type="ECO:0000313" key="10">
    <source>
        <dbReference type="EMBL" id="KAG8461921.1"/>
    </source>
</evidence>
<feature type="compositionally biased region" description="Polar residues" evidence="7">
    <location>
        <begin position="872"/>
        <end position="882"/>
    </location>
</feature>
<dbReference type="InterPro" id="IPR005821">
    <property type="entry name" value="Ion_trans_dom"/>
</dbReference>
<dbReference type="OrthoDB" id="447251at2759"/>
<dbReference type="InterPro" id="IPR018490">
    <property type="entry name" value="cNMP-bd_dom_sf"/>
</dbReference>
<evidence type="ECO:0000256" key="4">
    <source>
        <dbReference type="ARBA" id="ARBA00022989"/>
    </source>
</evidence>
<keyword evidence="5" id="KW-0406">Ion transport</keyword>
<dbReference type="Pfam" id="PF00520">
    <property type="entry name" value="Ion_trans"/>
    <property type="match status" value="1"/>
</dbReference>
<feature type="compositionally biased region" description="Basic and acidic residues" evidence="7">
    <location>
        <begin position="889"/>
        <end position="900"/>
    </location>
</feature>
<keyword evidence="6 8" id="KW-0472">Membrane</keyword>
<evidence type="ECO:0000256" key="2">
    <source>
        <dbReference type="ARBA" id="ARBA00022448"/>
    </source>
</evidence>
<gene>
    <name evidence="10" type="ORF">KFE25_013940</name>
</gene>
<dbReference type="Gene3D" id="2.60.120.10">
    <property type="entry name" value="Jelly Rolls"/>
    <property type="match status" value="1"/>
</dbReference>
<dbReference type="PANTHER" id="PTHR10217">
    <property type="entry name" value="VOLTAGE AND LIGAND GATED POTASSIUM CHANNEL"/>
    <property type="match status" value="1"/>
</dbReference>
<evidence type="ECO:0000256" key="8">
    <source>
        <dbReference type="SAM" id="Phobius"/>
    </source>
</evidence>
<evidence type="ECO:0000256" key="3">
    <source>
        <dbReference type="ARBA" id="ARBA00022692"/>
    </source>
</evidence>
<dbReference type="Gene3D" id="1.10.287.70">
    <property type="match status" value="1"/>
</dbReference>
<feature type="region of interest" description="Disordered" evidence="7">
    <location>
        <begin position="753"/>
        <end position="805"/>
    </location>
</feature>
<dbReference type="SUPFAM" id="SSF81324">
    <property type="entry name" value="Voltage-gated potassium channels"/>
    <property type="match status" value="1"/>
</dbReference>
<evidence type="ECO:0000313" key="11">
    <source>
        <dbReference type="Proteomes" id="UP000751190"/>
    </source>
</evidence>
<evidence type="ECO:0000259" key="9">
    <source>
        <dbReference type="PROSITE" id="PS50042"/>
    </source>
</evidence>
<comment type="subcellular location">
    <subcellularLocation>
        <location evidence="1">Membrane</location>
        <topology evidence="1">Multi-pass membrane protein</topology>
    </subcellularLocation>
</comment>
<feature type="compositionally biased region" description="Low complexity" evidence="7">
    <location>
        <begin position="786"/>
        <end position="798"/>
    </location>
</feature>
<feature type="compositionally biased region" description="Low complexity" evidence="7">
    <location>
        <begin position="1139"/>
        <end position="1165"/>
    </location>
</feature>
<feature type="domain" description="Cyclic nucleotide-binding" evidence="9">
    <location>
        <begin position="610"/>
        <end position="690"/>
    </location>
</feature>
<dbReference type="Proteomes" id="UP000751190">
    <property type="component" value="Unassembled WGS sequence"/>
</dbReference>
<feature type="transmembrane region" description="Helical" evidence="8">
    <location>
        <begin position="373"/>
        <end position="397"/>
    </location>
</feature>
<feature type="compositionally biased region" description="Low complexity" evidence="7">
    <location>
        <begin position="1276"/>
        <end position="1304"/>
    </location>
</feature>
<proteinExistence type="predicted"/>
<evidence type="ECO:0000256" key="7">
    <source>
        <dbReference type="SAM" id="MobiDB-lite"/>
    </source>
</evidence>
<feature type="compositionally biased region" description="Low complexity" evidence="7">
    <location>
        <begin position="906"/>
        <end position="927"/>
    </location>
</feature>
<dbReference type="InterPro" id="IPR014710">
    <property type="entry name" value="RmlC-like_jellyroll"/>
</dbReference>
<dbReference type="EMBL" id="JAGTXO010000023">
    <property type="protein sequence ID" value="KAG8461921.1"/>
    <property type="molecule type" value="Genomic_DNA"/>
</dbReference>
<comment type="caution">
    <text evidence="10">The sequence shown here is derived from an EMBL/GenBank/DDBJ whole genome shotgun (WGS) entry which is preliminary data.</text>
</comment>
<feature type="region of interest" description="Disordered" evidence="7">
    <location>
        <begin position="1138"/>
        <end position="1175"/>
    </location>
</feature>
<feature type="region of interest" description="Disordered" evidence="7">
    <location>
        <begin position="1043"/>
        <end position="1073"/>
    </location>
</feature>
<keyword evidence="4 8" id="KW-1133">Transmembrane helix</keyword>
<feature type="transmembrane region" description="Helical" evidence="8">
    <location>
        <begin position="290"/>
        <end position="317"/>
    </location>
</feature>
<feature type="region of interest" description="Disordered" evidence="7">
    <location>
        <begin position="950"/>
        <end position="1024"/>
    </location>
</feature>
<feature type="compositionally biased region" description="Pro residues" evidence="7">
    <location>
        <begin position="776"/>
        <end position="785"/>
    </location>
</feature>
<dbReference type="SUPFAM" id="SSF51206">
    <property type="entry name" value="cAMP-binding domain-like"/>
    <property type="match status" value="1"/>
</dbReference>
<feature type="region of interest" description="Disordered" evidence="7">
    <location>
        <begin position="1"/>
        <end position="41"/>
    </location>
</feature>
<sequence length="1334" mass="140622">MAPFFKLGLVRGAPGAVPAPEQQPPPPPQPPPSAPPTQLPSIVPAAISAPEDVPPSPGVGFAGFSSLKSLRDPNKLPSCRARTPNFSPSRASRRYSRAELVARRRSQRQTVFNSKFSLNKKVLLMTDLYGEEIKVAWELSVMVELGLILCYIPLKAALEPRHVSSPGWLLFFEVLQLVDLCVTIALVPTQDLDAAPLRTDAIADASVEVPGLLSAEMTRVYLSSPHFVLDAIGALAPIVGDALGAYGARAGSTSSVVIALRLLAFSRAPRLLRAHEYVTKYTEFFNTHDYLLKFAVVLLVYALSAHFSACAFIALIARGWMEVDELVARCPTGGMPLSESGECYADTLFWAIGIFTMWGYPSSYTPTTTAEKLLSIGMITTGAMINALIFGTIANYVQQVSRDANLRTTVLDDMNDFLADNAHRLPYDLQHTLRLHTFYMHKNKSLANNDMLALMPYSVRQDVAYAMHHELLESVAQFGLLRPIAIAQLALHLVTANYMPGDSVMTQGESQEDPQLFFVQEGVCAAIKMVTASEAINMPDAVVTEQMEHWNIGRTRIPTARARLEAKSATRSGPVKAQKAGGSGLAGLSRRSSLVRAQLAAGGRNAPAVGRRRATSAAEGRDKLRPVFVAMMGRGEHFGEISVLLGVPRTVTVQAISRCVLLALHSSDFLRILDDSPETLREMIALTHQRLKPRQRWQDNMGKLSSLKAAVSGFSAGAASAAERRGGADGGGCERGSGEAGLAAVEFLTRSAPPRGVTLPQTARAAGARNKQVHPVQPPLPPPPADAASGGATAPGAADVCASARAPPTRSPLAAKIFGAAIGGTRGALPSPAHVRPGTTFRRGALRRANSSADAQRAGCAGCAPAGAERLSSGTAPRSTMCTPRIHIKPTDESDARDETPLPPSASGERASQPAAAAATPAVSDGSLARGMHARQRLLRVSVGTNRPEVPVLALSRSDGGDDGDAPASDECSDGRSSDARGHVTTLAAIAGTQRLSDASSNGDGCESSGRESGSTDERNDGVGGARATLALRARAVSTASSAAARAEAGDEVSPLNDGDGAFGRGRGDGELHDSVDERYMAAVETRAMLIARELVRTRPALANRPLHDELLEAARSPYRPACGAAHDGVAQLMHAPQTPLRSPSTAASSARSASRWGAGALAAPTDPVQRRVGSRDVPSIEVARAAHGGLVASRQNSKLSLLLRSPVRGAGRRSDEYNTGQWTARSAADDEALLSQEMDAVRSALMADDPELRRIMRRKANANGSPDKFGRRVTSSSLSGAAAAEAGPSSSAAAGAPPAASADSSAMLLSVLHELRSLSKQVQQLQQARDSVG</sequence>
<organism evidence="10 11">
    <name type="scientific">Diacronema lutheri</name>
    <name type="common">Unicellular marine alga</name>
    <name type="synonym">Monochrysis lutheri</name>
    <dbReference type="NCBI Taxonomy" id="2081491"/>
    <lineage>
        <taxon>Eukaryota</taxon>
        <taxon>Haptista</taxon>
        <taxon>Haptophyta</taxon>
        <taxon>Pavlovophyceae</taxon>
        <taxon>Pavlovales</taxon>
        <taxon>Pavlovaceae</taxon>
        <taxon>Diacronema</taxon>
    </lineage>
</organism>
<feature type="compositionally biased region" description="Basic and acidic residues" evidence="7">
    <location>
        <begin position="973"/>
        <end position="982"/>
    </location>
</feature>
<protein>
    <recommendedName>
        <fullName evidence="9">Cyclic nucleotide-binding domain-containing protein</fullName>
    </recommendedName>
</protein>
<dbReference type="PANTHER" id="PTHR10217:SF435">
    <property type="entry name" value="POTASSIUM VOLTAGE-GATED CHANNEL PROTEIN EAG"/>
    <property type="match status" value="1"/>
</dbReference>
<evidence type="ECO:0000256" key="6">
    <source>
        <dbReference type="ARBA" id="ARBA00023136"/>
    </source>
</evidence>
<dbReference type="Pfam" id="PF00027">
    <property type="entry name" value="cNMP_binding"/>
    <property type="match status" value="1"/>
</dbReference>
<dbReference type="GO" id="GO:0005249">
    <property type="term" value="F:voltage-gated potassium channel activity"/>
    <property type="evidence" value="ECO:0007669"/>
    <property type="project" value="TreeGrafter"/>
</dbReference>
<feature type="region of interest" description="Disordered" evidence="7">
    <location>
        <begin position="1260"/>
        <end position="1304"/>
    </location>
</feature>